<dbReference type="EMBL" id="CAXLJL010000623">
    <property type="protein sequence ID" value="CAL5139642.1"/>
    <property type="molecule type" value="Genomic_DNA"/>
</dbReference>
<protein>
    <submittedName>
        <fullName evidence="2">Uncharacterized protein</fullName>
    </submittedName>
</protein>
<comment type="caution">
    <text evidence="2">The sequence shown here is derived from an EMBL/GenBank/DDBJ whole genome shotgun (WGS) entry which is preliminary data.</text>
</comment>
<sequence>MWVPLIIPQNQTTNLGPDCDNSKSFMPSSWNVENTPGLPITSSTLNSPNLLSSQPFDPSSSEHTFRGPETPQFQRNIVTSVTQEYDHSGIFNKPNHIRLLHLDPTSLKTPRTHPHPTYIRQTWFTGETPRPNTTKTSKRRFRETSRSENSMMNSSRSSCNIRPGPSSSLRTCKKASVEGHGKPSCFGATDSQRKGNQGRRMKRRRMKISFEKIIRSSGMDITTSRTLLSIISTTAAALATCCDCLIGALSD</sequence>
<dbReference type="AlphaFoldDB" id="A0AAV2TW99"/>
<proteinExistence type="predicted"/>
<evidence type="ECO:0000313" key="4">
    <source>
        <dbReference type="Proteomes" id="UP001497525"/>
    </source>
</evidence>
<accession>A0AAV2TW99</accession>
<dbReference type="EMBL" id="CAXLJL010000623">
    <property type="protein sequence ID" value="CAL5139643.1"/>
    <property type="molecule type" value="Genomic_DNA"/>
</dbReference>
<dbReference type="Proteomes" id="UP001497525">
    <property type="component" value="Unassembled WGS sequence"/>
</dbReference>
<reference evidence="2" key="1">
    <citation type="submission" date="2024-06" db="EMBL/GenBank/DDBJ databases">
        <authorList>
            <person name="Liu X."/>
            <person name="Lenzi L."/>
            <person name="Haldenby T S."/>
            <person name="Uol C."/>
        </authorList>
    </citation>
    <scope>NUCLEOTIDE SEQUENCE</scope>
</reference>
<feature type="compositionally biased region" description="Low complexity" evidence="1">
    <location>
        <begin position="147"/>
        <end position="158"/>
    </location>
</feature>
<feature type="region of interest" description="Disordered" evidence="1">
    <location>
        <begin position="183"/>
        <end position="203"/>
    </location>
</feature>
<feature type="compositionally biased region" description="Polar residues" evidence="1">
    <location>
        <begin position="124"/>
        <end position="135"/>
    </location>
</feature>
<evidence type="ECO:0000313" key="3">
    <source>
        <dbReference type="EMBL" id="CAL5139643.1"/>
    </source>
</evidence>
<feature type="region of interest" description="Disordered" evidence="1">
    <location>
        <begin position="124"/>
        <end position="171"/>
    </location>
</feature>
<organism evidence="2 4">
    <name type="scientific">Calicophoron daubneyi</name>
    <name type="common">Rumen fluke</name>
    <name type="synonym">Paramphistomum daubneyi</name>
    <dbReference type="NCBI Taxonomy" id="300641"/>
    <lineage>
        <taxon>Eukaryota</taxon>
        <taxon>Metazoa</taxon>
        <taxon>Spiralia</taxon>
        <taxon>Lophotrochozoa</taxon>
        <taxon>Platyhelminthes</taxon>
        <taxon>Trematoda</taxon>
        <taxon>Digenea</taxon>
        <taxon>Plagiorchiida</taxon>
        <taxon>Pronocephalata</taxon>
        <taxon>Paramphistomoidea</taxon>
        <taxon>Paramphistomidae</taxon>
        <taxon>Calicophoron</taxon>
    </lineage>
</organism>
<evidence type="ECO:0000313" key="2">
    <source>
        <dbReference type="EMBL" id="CAL5139642.1"/>
    </source>
</evidence>
<evidence type="ECO:0000256" key="1">
    <source>
        <dbReference type="SAM" id="MobiDB-lite"/>
    </source>
</evidence>
<feature type="region of interest" description="Disordered" evidence="1">
    <location>
        <begin position="35"/>
        <end position="70"/>
    </location>
</feature>
<name>A0AAV2TW99_CALDB</name>
<gene>
    <name evidence="2" type="ORF">CDAUBV1_LOCUS14758</name>
    <name evidence="3" type="ORF">CDAUBV1_LOCUS14759</name>
</gene>
<feature type="compositionally biased region" description="Low complexity" evidence="1">
    <location>
        <begin position="41"/>
        <end position="53"/>
    </location>
</feature>